<dbReference type="GO" id="GO:0003824">
    <property type="term" value="F:catalytic activity"/>
    <property type="evidence" value="ECO:0007669"/>
    <property type="project" value="InterPro"/>
</dbReference>
<dbReference type="SUPFAM" id="SSF50800">
    <property type="entry name" value="PK beta-barrel domain-like"/>
    <property type="match status" value="1"/>
</dbReference>
<evidence type="ECO:0000313" key="2">
    <source>
        <dbReference type="EMBL" id="SHI10785.1"/>
    </source>
</evidence>
<evidence type="ECO:0000259" key="1">
    <source>
        <dbReference type="PROSITE" id="PS51340"/>
    </source>
</evidence>
<organism evidence="2 3">
    <name type="scientific">Vibrio aerogenes CECT 7868</name>
    <dbReference type="NCBI Taxonomy" id="1216006"/>
    <lineage>
        <taxon>Bacteria</taxon>
        <taxon>Pseudomonadati</taxon>
        <taxon>Pseudomonadota</taxon>
        <taxon>Gammaproteobacteria</taxon>
        <taxon>Vibrionales</taxon>
        <taxon>Vibrionaceae</taxon>
        <taxon>Vibrio</taxon>
    </lineage>
</organism>
<sequence length="179" mass="19620">MAKVVSVSKSEKHTFSKSTVNSIMLIEGEGVEGDAHRGKTVKHRSRVKADPTQPNLRQVHLIHQELFDELKDKGFEVGPSELGENITTRGIDLLSLPKGTLLRFPQGAEILITGLRNPCPQIEAFQKGLLSQVLDRDSSGNVVRKAGVMGIITAGGLVNPDDHIEIILPDEPFEKLERV</sequence>
<dbReference type="RefSeq" id="WP_073603405.1">
    <property type="nucleotide sequence ID" value="NZ_FQXZ01000015.1"/>
</dbReference>
<keyword evidence="3" id="KW-1185">Reference proteome</keyword>
<dbReference type="GO" id="GO:0030151">
    <property type="term" value="F:molybdenum ion binding"/>
    <property type="evidence" value="ECO:0007669"/>
    <property type="project" value="InterPro"/>
</dbReference>
<dbReference type="PANTHER" id="PTHR36930:SF1">
    <property type="entry name" value="MOSC DOMAIN-CONTAINING PROTEIN"/>
    <property type="match status" value="1"/>
</dbReference>
<evidence type="ECO:0000313" key="3">
    <source>
        <dbReference type="Proteomes" id="UP000184608"/>
    </source>
</evidence>
<dbReference type="Gene3D" id="2.40.33.20">
    <property type="entry name" value="PK beta-barrel domain-like"/>
    <property type="match status" value="1"/>
</dbReference>
<gene>
    <name evidence="2" type="primary">yuaD</name>
    <name evidence="2" type="ORF">VA7868_01694</name>
</gene>
<dbReference type="InterPro" id="IPR052716">
    <property type="entry name" value="MOSC_domain"/>
</dbReference>
<dbReference type="InterPro" id="IPR005302">
    <property type="entry name" value="MoCF_Sase_C"/>
</dbReference>
<accession>A0A1M5YFG3</accession>
<protein>
    <submittedName>
        <fullName evidence="2">Putative metal-sulfur cluster biosynthesis proteins YuaD</fullName>
    </submittedName>
</protein>
<name>A0A1M5YFG3_9VIBR</name>
<dbReference type="PROSITE" id="PS51340">
    <property type="entry name" value="MOSC"/>
    <property type="match status" value="1"/>
</dbReference>
<dbReference type="PANTHER" id="PTHR36930">
    <property type="entry name" value="METAL-SULFUR CLUSTER BIOSYNTHESIS PROTEINS YUAD-RELATED"/>
    <property type="match status" value="1"/>
</dbReference>
<feature type="domain" description="MOSC" evidence="1">
    <location>
        <begin position="18"/>
        <end position="167"/>
    </location>
</feature>
<dbReference type="Proteomes" id="UP000184608">
    <property type="component" value="Unassembled WGS sequence"/>
</dbReference>
<dbReference type="EMBL" id="FQXZ01000015">
    <property type="protein sequence ID" value="SHI10785.1"/>
    <property type="molecule type" value="Genomic_DNA"/>
</dbReference>
<dbReference type="GO" id="GO:0030170">
    <property type="term" value="F:pyridoxal phosphate binding"/>
    <property type="evidence" value="ECO:0007669"/>
    <property type="project" value="InterPro"/>
</dbReference>
<dbReference type="STRING" id="1216006.VA7868_01694"/>
<dbReference type="AlphaFoldDB" id="A0A1M5YFG3"/>
<proteinExistence type="predicted"/>
<dbReference type="InterPro" id="IPR011037">
    <property type="entry name" value="Pyrv_Knase-like_insert_dom_sf"/>
</dbReference>
<reference evidence="2 3" key="1">
    <citation type="submission" date="2016-11" db="EMBL/GenBank/DDBJ databases">
        <authorList>
            <person name="Jaros S."/>
            <person name="Januszkiewicz K."/>
            <person name="Wedrychowicz H."/>
        </authorList>
    </citation>
    <scope>NUCLEOTIDE SEQUENCE [LARGE SCALE GENOMIC DNA]</scope>
    <source>
        <strain evidence="2 3">CECT 7868</strain>
    </source>
</reference>
<dbReference type="Pfam" id="PF03473">
    <property type="entry name" value="MOSC"/>
    <property type="match status" value="1"/>
</dbReference>